<comment type="similarity">
    <text evidence="2">Belongs to the NAD(P)-dependent epimerase/dehydratase family.</text>
</comment>
<accession>A0A238UVG8</accession>
<dbReference type="Pfam" id="PF01370">
    <property type="entry name" value="Epimerase"/>
    <property type="match status" value="1"/>
</dbReference>
<reference evidence="5 7" key="3">
    <citation type="submission" date="2019-02" db="EMBL/GenBank/DDBJ databases">
        <authorList>
            <person name="Zhang G."/>
        </authorList>
    </citation>
    <scope>NUCLEOTIDE SEQUENCE [LARGE SCALE GENOMIC DNA]</scope>
    <source>
        <strain evidence="5 7">CMB17</strain>
    </source>
</reference>
<evidence type="ECO:0000313" key="7">
    <source>
        <dbReference type="Proteomes" id="UP000292859"/>
    </source>
</evidence>
<keyword evidence="7" id="KW-1185">Reference proteome</keyword>
<dbReference type="Gene3D" id="3.40.50.720">
    <property type="entry name" value="NAD(P)-binding Rossmann-like Domain"/>
    <property type="match status" value="1"/>
</dbReference>
<gene>
    <name evidence="5" type="ORF">EYF88_00845</name>
    <name evidence="4" type="ORF">SAMN06265378_101452</name>
</gene>
<dbReference type="AlphaFoldDB" id="A0A238UVG8"/>
<evidence type="ECO:0000313" key="4">
    <source>
        <dbReference type="EMBL" id="SNR25864.1"/>
    </source>
</evidence>
<evidence type="ECO:0000256" key="1">
    <source>
        <dbReference type="ARBA" id="ARBA00005125"/>
    </source>
</evidence>
<sequence length="387" mass="43706">MKIIVLGGDGFCGWPTALHLSARGHDVIVVDNLSRRKIDVELEVGSLTPIRPLGERVRAWHDLTNHTIRVEHFTVGEHYHRLLTLLQTERPDAVIHFAEQRAAPYSMKSSWHKRYTVNNNLNATNDVLAAIVESGQDIHLVHLGTMGVYGYGTAGMKIPEGYLDVVVDTENGPHRQEILYPANPGSIYHMTKTQDQLFFFYYNKNDGVRITDLHQGIVWGTQTEETRMDDRLINRFDYDGDYGTVLNRFLMQAAIGYPLTVHGTGGQTRAFIHIQDTCRCIDLALTNPPAKGDRVSILNQMTETHRVRDLAKMIADQTGVEVAFLKNPRNEADENDLHVANDRFLGLGLDPIRLADGLLAEVQEIARKYADRCDRDKIPCVSQWRTA</sequence>
<dbReference type="InterPro" id="IPR001509">
    <property type="entry name" value="Epimerase_deHydtase"/>
</dbReference>
<evidence type="ECO:0000313" key="6">
    <source>
        <dbReference type="Proteomes" id="UP000198409"/>
    </source>
</evidence>
<dbReference type="SUPFAM" id="SSF51735">
    <property type="entry name" value="NAD(P)-binding Rossmann-fold domains"/>
    <property type="match status" value="1"/>
</dbReference>
<evidence type="ECO:0000313" key="5">
    <source>
        <dbReference type="EMBL" id="TBN52785.1"/>
    </source>
</evidence>
<evidence type="ECO:0000259" key="3">
    <source>
        <dbReference type="Pfam" id="PF01370"/>
    </source>
</evidence>
<feature type="domain" description="NAD-dependent epimerase/dehydratase" evidence="3">
    <location>
        <begin position="3"/>
        <end position="291"/>
    </location>
</feature>
<reference evidence="4" key="1">
    <citation type="submission" date="2017-06" db="EMBL/GenBank/DDBJ databases">
        <authorList>
            <person name="Kim H.J."/>
            <person name="Triplett B.A."/>
        </authorList>
    </citation>
    <scope>NUCLEOTIDE SEQUENCE [LARGE SCALE GENOMIC DNA]</scope>
    <source>
        <strain evidence="4">DSM 26170</strain>
    </source>
</reference>
<organism evidence="4 6">
    <name type="scientific">Paracoccus sediminis</name>
    <dbReference type="NCBI Taxonomy" id="1214787"/>
    <lineage>
        <taxon>Bacteria</taxon>
        <taxon>Pseudomonadati</taxon>
        <taxon>Pseudomonadota</taxon>
        <taxon>Alphaproteobacteria</taxon>
        <taxon>Rhodobacterales</taxon>
        <taxon>Paracoccaceae</taxon>
        <taxon>Paracoccus</taxon>
    </lineage>
</organism>
<dbReference type="Proteomes" id="UP000198409">
    <property type="component" value="Unassembled WGS sequence"/>
</dbReference>
<dbReference type="Gene3D" id="3.90.25.10">
    <property type="entry name" value="UDP-galactose 4-epimerase, domain 1"/>
    <property type="match status" value="1"/>
</dbReference>
<name>A0A238UVG8_9RHOB</name>
<evidence type="ECO:0000256" key="2">
    <source>
        <dbReference type="ARBA" id="ARBA00007637"/>
    </source>
</evidence>
<dbReference type="InterPro" id="IPR036291">
    <property type="entry name" value="NAD(P)-bd_dom_sf"/>
</dbReference>
<dbReference type="EMBL" id="SIRL01000001">
    <property type="protein sequence ID" value="TBN52785.1"/>
    <property type="molecule type" value="Genomic_DNA"/>
</dbReference>
<comment type="pathway">
    <text evidence="1">Bacterial outer membrane biogenesis; LPS O-antigen biosynthesis.</text>
</comment>
<dbReference type="PANTHER" id="PTHR43000">
    <property type="entry name" value="DTDP-D-GLUCOSE 4,6-DEHYDRATASE-RELATED"/>
    <property type="match status" value="1"/>
</dbReference>
<proteinExistence type="inferred from homology"/>
<reference evidence="6" key="2">
    <citation type="submission" date="2017-06" db="EMBL/GenBank/DDBJ databases">
        <authorList>
            <person name="Varghese N."/>
            <person name="Submissions S."/>
        </authorList>
    </citation>
    <scope>NUCLEOTIDE SEQUENCE [LARGE SCALE GENOMIC DNA]</scope>
    <source>
        <strain evidence="6">DSM 26170</strain>
    </source>
</reference>
<dbReference type="RefSeq" id="WP_089386538.1">
    <property type="nucleotide sequence ID" value="NZ_FZNM01000001.1"/>
</dbReference>
<dbReference type="EMBL" id="FZNM01000001">
    <property type="protein sequence ID" value="SNR25864.1"/>
    <property type="molecule type" value="Genomic_DNA"/>
</dbReference>
<dbReference type="Proteomes" id="UP000292859">
    <property type="component" value="Unassembled WGS sequence"/>
</dbReference>
<protein>
    <submittedName>
        <fullName evidence="5">NAD-dependent epimerase/dehydratase family protein</fullName>
    </submittedName>
    <submittedName>
        <fullName evidence="4">UDP-sulfoquinovose synthase</fullName>
    </submittedName>
</protein>
<dbReference type="OrthoDB" id="9771073at2"/>